<dbReference type="Proteomes" id="UP000399692">
    <property type="component" value="Unassembled WGS sequence"/>
</dbReference>
<evidence type="ECO:0000313" key="1">
    <source>
        <dbReference type="EMBL" id="VVM38221.1"/>
    </source>
</evidence>
<name>A0A5E6P574_PSEFL</name>
<evidence type="ECO:0000313" key="2">
    <source>
        <dbReference type="Proteomes" id="UP000399692"/>
    </source>
</evidence>
<organism evidence="1 2">
    <name type="scientific">Pseudomonas fluorescens</name>
    <dbReference type="NCBI Taxonomy" id="294"/>
    <lineage>
        <taxon>Bacteria</taxon>
        <taxon>Pseudomonadati</taxon>
        <taxon>Pseudomonadota</taxon>
        <taxon>Gammaproteobacteria</taxon>
        <taxon>Pseudomonadales</taxon>
        <taxon>Pseudomonadaceae</taxon>
        <taxon>Pseudomonas</taxon>
    </lineage>
</organism>
<sequence>MDWGNLGDKECLQMPDKKFAPTSSLTTLYDELKAIGSGHALVLELVTGKKLSSA</sequence>
<proteinExistence type="predicted"/>
<reference evidence="1 2" key="1">
    <citation type="submission" date="2019-09" db="EMBL/GenBank/DDBJ databases">
        <authorList>
            <person name="Chandra G."/>
            <person name="Truman W A."/>
        </authorList>
    </citation>
    <scope>NUCLEOTIDE SEQUENCE [LARGE SCALE GENOMIC DNA]</scope>
    <source>
        <strain evidence="1">PS631</strain>
    </source>
</reference>
<protein>
    <submittedName>
        <fullName evidence="1">Uncharacterized protein</fullName>
    </submittedName>
</protein>
<accession>A0A5E6P574</accession>
<dbReference type="EMBL" id="CABVHF010000001">
    <property type="protein sequence ID" value="VVM38221.1"/>
    <property type="molecule type" value="Genomic_DNA"/>
</dbReference>
<dbReference type="AlphaFoldDB" id="A0A5E6P574"/>
<dbReference type="RefSeq" id="WP_191622729.1">
    <property type="nucleotide sequence ID" value="NZ_CABVHF010000001.1"/>
</dbReference>
<gene>
    <name evidence="1" type="ORF">PS631_00143</name>
</gene>